<organism evidence="1 4">
    <name type="scientific">Halomicronema hongdechloris C2206</name>
    <dbReference type="NCBI Taxonomy" id="1641165"/>
    <lineage>
        <taxon>Bacteria</taxon>
        <taxon>Bacillati</taxon>
        <taxon>Cyanobacteriota</taxon>
        <taxon>Cyanophyceae</taxon>
        <taxon>Nodosilineales</taxon>
        <taxon>Nodosilineaceae</taxon>
        <taxon>Halomicronema</taxon>
    </lineage>
</organism>
<name>A0A1Z3HGM2_9CYAN</name>
<evidence type="ECO:0000313" key="2">
    <source>
        <dbReference type="EMBL" id="ASC69414.1"/>
    </source>
</evidence>
<dbReference type="RefSeq" id="WP_080814143.1">
    <property type="nucleotide sequence ID" value="NZ_CP021983.2"/>
</dbReference>
<dbReference type="EMBL" id="CP021983">
    <property type="protein sequence ID" value="ASC72403.1"/>
    <property type="molecule type" value="Genomic_DNA"/>
</dbReference>
<dbReference type="EMBL" id="CP021983">
    <property type="protein sequence ID" value="ASC69405.1"/>
    <property type="molecule type" value="Genomic_DNA"/>
</dbReference>
<dbReference type="Proteomes" id="UP000191901">
    <property type="component" value="Chromosome"/>
</dbReference>
<evidence type="ECO:0000313" key="4">
    <source>
        <dbReference type="Proteomes" id="UP000191901"/>
    </source>
</evidence>
<dbReference type="EMBL" id="CP021983">
    <property type="protein sequence ID" value="ASC69414.1"/>
    <property type="molecule type" value="Genomic_DNA"/>
</dbReference>
<protein>
    <recommendedName>
        <fullName evidence="5">Uracil DNA glycosylase superfamily protein</fullName>
    </recommendedName>
</protein>
<evidence type="ECO:0000313" key="3">
    <source>
        <dbReference type="EMBL" id="ASC72403.1"/>
    </source>
</evidence>
<keyword evidence="4" id="KW-1185">Reference proteome</keyword>
<evidence type="ECO:0000313" key="1">
    <source>
        <dbReference type="EMBL" id="ASC69405.1"/>
    </source>
</evidence>
<dbReference type="InterPro" id="IPR036895">
    <property type="entry name" value="Uracil-DNA_glycosylase-like_sf"/>
</dbReference>
<reference evidence="1" key="2">
    <citation type="submission" date="2019-01" db="EMBL/GenBank/DDBJ databases">
        <title>Halomicronema hongdechloris genome sequencing.</title>
        <authorList>
            <person name="Willows R."/>
            <person name="Chen M."/>
            <person name="Yaqiong L."/>
            <person name="Hernandez - Prieto M."/>
            <person name="Elbourne L."/>
        </authorList>
    </citation>
    <scope>NUCLEOTIDE SEQUENCE</scope>
    <source>
        <strain evidence="1">C2206</strain>
    </source>
</reference>
<dbReference type="AlphaFoldDB" id="A0A1Z3HGM2"/>
<reference evidence="1 4" key="1">
    <citation type="journal article" date="2016" name="Biochim. Biophys. Acta">
        <title>Characterization of red-shifted phycobilisomes isolated from the chlorophyll f-containing cyanobacterium Halomicronema hongdechloris.</title>
        <authorList>
            <person name="Li Y."/>
            <person name="Lin Y."/>
            <person name="Garvey C.J."/>
            <person name="Birch D."/>
            <person name="Corkery R.W."/>
            <person name="Loughlin P.C."/>
            <person name="Scheer H."/>
            <person name="Willows R.D."/>
            <person name="Chen M."/>
        </authorList>
    </citation>
    <scope>NUCLEOTIDE SEQUENCE [LARGE SCALE GENOMIC DNA]</scope>
    <source>
        <strain evidence="1 4">C2206</strain>
    </source>
</reference>
<dbReference type="KEGG" id="hhg:XM38_003410"/>
<dbReference type="SUPFAM" id="SSF52141">
    <property type="entry name" value="Uracil-DNA glycosylase-like"/>
    <property type="match status" value="1"/>
</dbReference>
<dbReference type="KEGG" id="hhg:XM38_003320"/>
<dbReference type="KEGG" id="hhg:XM38_033600"/>
<dbReference type="OrthoDB" id="573462at2"/>
<sequence>MREVLSEHLATFIRSLPEKREYARDDLLVPALKVAEDADKGLAVYDAPFGWGNQEARVALIGVTPGFTQMQILYRVVRRHLLLGASPEDACRLAKYEASFGGTMRGNLVRMLDELGVPELLEVASTADLFGSSSHLLHTTSAVRYPTFLHGQNYTGSQPRLVRSAFLMRYVRDVLAPELSRLHAAVFVPLGKSVAEALELLETEQRIPAGRTLHGFPHPSGANGHRARQFEKGKPAMRRRFEEILCGGASAGAVQQQHAADGAARRR</sequence>
<evidence type="ECO:0008006" key="5">
    <source>
        <dbReference type="Google" id="ProtNLM"/>
    </source>
</evidence>
<proteinExistence type="predicted"/>
<gene>
    <name evidence="1" type="ORF">XM38_003320</name>
    <name evidence="2" type="ORF">XM38_003410</name>
    <name evidence="3" type="ORF">XM38_033600</name>
</gene>
<accession>A0A1Z3HGM2</accession>